<dbReference type="Proteomes" id="UP000295083">
    <property type="component" value="Unassembled WGS sequence"/>
</dbReference>
<dbReference type="AlphaFoldDB" id="A0A4R8Q3L1"/>
<organism evidence="10 11">
    <name type="scientific">Colletotrichum spinosum</name>
    <dbReference type="NCBI Taxonomy" id="1347390"/>
    <lineage>
        <taxon>Eukaryota</taxon>
        <taxon>Fungi</taxon>
        <taxon>Dikarya</taxon>
        <taxon>Ascomycota</taxon>
        <taxon>Pezizomycotina</taxon>
        <taxon>Sordariomycetes</taxon>
        <taxon>Hypocreomycetidae</taxon>
        <taxon>Glomerellales</taxon>
        <taxon>Glomerellaceae</taxon>
        <taxon>Colletotrichum</taxon>
        <taxon>Colletotrichum orbiculare species complex</taxon>
    </lineage>
</organism>
<feature type="region of interest" description="Disordered" evidence="8">
    <location>
        <begin position="1"/>
        <end position="21"/>
    </location>
</feature>
<feature type="transmembrane region" description="Helical" evidence="7">
    <location>
        <begin position="189"/>
        <end position="206"/>
    </location>
</feature>
<evidence type="ECO:0000256" key="4">
    <source>
        <dbReference type="ARBA" id="ARBA00022824"/>
    </source>
</evidence>
<evidence type="ECO:0000256" key="5">
    <source>
        <dbReference type="ARBA" id="ARBA00022989"/>
    </source>
</evidence>
<sequence>MSSGNQVLPAYSGSASQPSQETAQNISAIRSVFNDNDESEHHEAPTSGGPLRQVLAHSDSLYKYINWEDPARTLGAYVGAMSVLFGAHYLPLTRLAVKAGLTTLGAITVTEFVTRSLSAQPLSARLRPRQYRTVPEPTLNATLQDVHDFVQYAVVQLQKTVYGENLSLTIGAFAALTALYWIVPQLSAFGLAVVALHAVFIAPVLTSPAGRQATREVGQRTQELVNATAEKSKELAQDGQVKVTQLAGAAADKSKELSQNGQAGAANLVNATVDKSKQLTQNGQAGAANLVNSTVDKSKQLSQNTQAQAGNLANATADKGRELSQNTQAQAGNLTGATGTNPFSQVSGLANSALGNVRQYVGGSPSAGQPGGVENSGGSTNESAGQMYQASNNENTQVDSLNDNYNDHRNSDSLYRTSPPHGEAKAVPSTGSGAEYAPAAPQTTASREYHDQPRQPVKIKGFHHCKGMILKTFAMAAEIAVFIGAITNILDPPKHGHIPSLDTRDDEPQHNYTEEELAKQFSDADAAHECAWELLIKCRAIFKKLTAPVEDGLGDGNCAPQATDPIARVRKSTSRDDRGGLWGQVDFCRARLDLLMGYLTSDETAQKVRQLVFSAENNLSRQEHIEECVQRLRQGVEKPGKTSLIGVAVVAEYTEYRQRLQRLLSIVRNIFKEVLLKSFLHLLPFDDMDEGFEIVPEAYRGTFDWAIPSSSADCFDEEKNAELMDVEDSESEIPQDQRLAAWLAPGDASLHVVAMPGAGKSVLMKKMWSSYHGLSTGVTGCHTLIVVRYSFWKDGSPLQRSMEGMIRSLLYQILKAAPELAEVAFPKFGLPLDSPWSGVRILKRTLQSLESLVAAFCALMTHFQQIPEPGGKKYWLFVFVDDLDHMGEPSEGFHATQESLGSSMPAWSKHGSGTPGRGYVKFCFSSRGLGQEKSLFFLEGLPRHYSVRLHDLTRPDMMHFLKKRLRRLQYGPPGSTSSSAVRRGPDDDGYENEELQSLCEKIVVRARCSFLWVDLVVRYVLQQADFGNGPSNRIARERMVDDLPDDVDELRRQVDLFFSADNVLSSYSDYLDRLEGEARSLG</sequence>
<feature type="region of interest" description="Disordered" evidence="8">
    <location>
        <begin position="360"/>
        <end position="456"/>
    </location>
</feature>
<accession>A0A4R8Q3L1</accession>
<protein>
    <recommendedName>
        <fullName evidence="7">Reticulon-like protein</fullName>
    </recommendedName>
</protein>
<dbReference type="PROSITE" id="PS50845">
    <property type="entry name" value="RETICULON"/>
    <property type="match status" value="1"/>
</dbReference>
<feature type="transmembrane region" description="Helical" evidence="7">
    <location>
        <begin position="468"/>
        <end position="490"/>
    </location>
</feature>
<dbReference type="Pfam" id="PF02453">
    <property type="entry name" value="Reticulon"/>
    <property type="match status" value="1"/>
</dbReference>
<evidence type="ECO:0000313" key="10">
    <source>
        <dbReference type="EMBL" id="TDZ32648.1"/>
    </source>
</evidence>
<evidence type="ECO:0000256" key="7">
    <source>
        <dbReference type="RuleBase" id="RU363132"/>
    </source>
</evidence>
<evidence type="ECO:0000256" key="3">
    <source>
        <dbReference type="ARBA" id="ARBA00022737"/>
    </source>
</evidence>
<comment type="caution">
    <text evidence="10">The sequence shown here is derived from an EMBL/GenBank/DDBJ whole genome shotgun (WGS) entry which is preliminary data.</text>
</comment>
<feature type="transmembrane region" description="Helical" evidence="7">
    <location>
        <begin position="166"/>
        <end position="183"/>
    </location>
</feature>
<dbReference type="PANTHER" id="PTHR10039">
    <property type="entry name" value="AMELOGENIN"/>
    <property type="match status" value="1"/>
</dbReference>
<comment type="subcellular location">
    <subcellularLocation>
        <location evidence="1 7">Endoplasmic reticulum membrane</location>
        <topology evidence="1 7">Multi-pass membrane protein</topology>
    </subcellularLocation>
</comment>
<keyword evidence="3" id="KW-0677">Repeat</keyword>
<feature type="compositionally biased region" description="Polar residues" evidence="8">
    <location>
        <begin position="376"/>
        <end position="404"/>
    </location>
</feature>
<dbReference type="InterPro" id="IPR003388">
    <property type="entry name" value="Reticulon"/>
</dbReference>
<keyword evidence="5 7" id="KW-1133">Transmembrane helix</keyword>
<dbReference type="Pfam" id="PF24883">
    <property type="entry name" value="NPHP3_N"/>
    <property type="match status" value="1"/>
</dbReference>
<dbReference type="PANTHER" id="PTHR10039:SF5">
    <property type="entry name" value="NACHT DOMAIN-CONTAINING PROTEIN"/>
    <property type="match status" value="1"/>
</dbReference>
<reference evidence="10 11" key="1">
    <citation type="submission" date="2018-11" db="EMBL/GenBank/DDBJ databases">
        <title>Genome sequence and assembly of Colletotrichum spinosum.</title>
        <authorList>
            <person name="Gan P."/>
            <person name="Shirasu K."/>
        </authorList>
    </citation>
    <scope>NUCLEOTIDE SEQUENCE [LARGE SCALE GENOMIC DNA]</scope>
    <source>
        <strain evidence="10 11">CBS 515.97</strain>
    </source>
</reference>
<feature type="domain" description="Reticulon" evidence="9">
    <location>
        <begin position="61"/>
        <end position="255"/>
    </location>
</feature>
<keyword evidence="6 7" id="KW-0472">Membrane</keyword>
<evidence type="ECO:0000256" key="2">
    <source>
        <dbReference type="ARBA" id="ARBA00022692"/>
    </source>
</evidence>
<proteinExistence type="predicted"/>
<dbReference type="EMBL" id="QAPG01000074">
    <property type="protein sequence ID" value="TDZ32648.1"/>
    <property type="molecule type" value="Genomic_DNA"/>
</dbReference>
<evidence type="ECO:0000256" key="1">
    <source>
        <dbReference type="ARBA" id="ARBA00004477"/>
    </source>
</evidence>
<keyword evidence="11" id="KW-1185">Reference proteome</keyword>
<dbReference type="InterPro" id="IPR056884">
    <property type="entry name" value="NPHP3-like_N"/>
</dbReference>
<evidence type="ECO:0000256" key="6">
    <source>
        <dbReference type="ARBA" id="ARBA00023136"/>
    </source>
</evidence>
<gene>
    <name evidence="10" type="ORF">C8035_v011035</name>
</gene>
<keyword evidence="2 7" id="KW-0812">Transmembrane</keyword>
<evidence type="ECO:0000313" key="11">
    <source>
        <dbReference type="Proteomes" id="UP000295083"/>
    </source>
</evidence>
<keyword evidence="4 7" id="KW-0256">Endoplasmic reticulum</keyword>
<evidence type="ECO:0000259" key="9">
    <source>
        <dbReference type="PROSITE" id="PS50845"/>
    </source>
</evidence>
<feature type="region of interest" description="Disordered" evidence="8">
    <location>
        <begin position="969"/>
        <end position="990"/>
    </location>
</feature>
<name>A0A4R8Q3L1_9PEZI</name>
<evidence type="ECO:0000256" key="8">
    <source>
        <dbReference type="SAM" id="MobiDB-lite"/>
    </source>
</evidence>
<dbReference type="GO" id="GO:0005789">
    <property type="term" value="C:endoplasmic reticulum membrane"/>
    <property type="evidence" value="ECO:0007669"/>
    <property type="project" value="UniProtKB-SubCell"/>
</dbReference>